<dbReference type="EC" id="3.1.1.23" evidence="3"/>
<dbReference type="OrthoDB" id="9806902at2"/>
<dbReference type="FunFam" id="3.40.50.1820:FF:000117">
    <property type="entry name" value="Monoglyceride lipase, putative"/>
    <property type="match status" value="1"/>
</dbReference>
<dbReference type="EMBL" id="CP003600">
    <property type="protein sequence ID" value="AFY92767.1"/>
    <property type="molecule type" value="Genomic_DNA"/>
</dbReference>
<name>K9UCF1_CHAP6</name>
<evidence type="ECO:0000259" key="5">
    <source>
        <dbReference type="Pfam" id="PF12146"/>
    </source>
</evidence>
<dbReference type="PRINTS" id="PR00111">
    <property type="entry name" value="ABHYDROLASE"/>
</dbReference>
<accession>K9UCF1</accession>
<dbReference type="HOGENOM" id="CLU_026209_7_2_3"/>
<comment type="similarity">
    <text evidence="2">Belongs to the AB hydrolase superfamily.</text>
</comment>
<organism evidence="6 7">
    <name type="scientific">Chamaesiphon minutus (strain ATCC 27169 / PCC 6605)</name>
    <dbReference type="NCBI Taxonomy" id="1173020"/>
    <lineage>
        <taxon>Bacteria</taxon>
        <taxon>Bacillati</taxon>
        <taxon>Cyanobacteriota</taxon>
        <taxon>Cyanophyceae</taxon>
        <taxon>Gomontiellales</taxon>
        <taxon>Chamaesiphonaceae</taxon>
        <taxon>Chamaesiphon</taxon>
    </lineage>
</organism>
<dbReference type="eggNOG" id="COG2267">
    <property type="taxonomic scope" value="Bacteria"/>
</dbReference>
<keyword evidence="7" id="KW-1185">Reference proteome</keyword>
<dbReference type="Proteomes" id="UP000010366">
    <property type="component" value="Chromosome"/>
</dbReference>
<dbReference type="GO" id="GO:0047372">
    <property type="term" value="F:monoacylglycerol lipase activity"/>
    <property type="evidence" value="ECO:0007669"/>
    <property type="project" value="UniProtKB-EC"/>
</dbReference>
<dbReference type="RefSeq" id="WP_015158943.1">
    <property type="nucleotide sequence ID" value="NC_019697.1"/>
</dbReference>
<evidence type="ECO:0000256" key="1">
    <source>
        <dbReference type="ARBA" id="ARBA00001613"/>
    </source>
</evidence>
<evidence type="ECO:0000256" key="3">
    <source>
        <dbReference type="ARBA" id="ARBA00013254"/>
    </source>
</evidence>
<dbReference type="InterPro" id="IPR000073">
    <property type="entry name" value="AB_hydrolase_1"/>
</dbReference>
<dbReference type="InterPro" id="IPR029058">
    <property type="entry name" value="AB_hydrolase_fold"/>
</dbReference>
<proteinExistence type="inferred from homology"/>
<dbReference type="InterPro" id="IPR022742">
    <property type="entry name" value="Hydrolase_4"/>
</dbReference>
<dbReference type="Gene3D" id="3.40.50.1820">
    <property type="entry name" value="alpha/beta hydrolase"/>
    <property type="match status" value="1"/>
</dbReference>
<feature type="domain" description="Serine aminopeptidase S33" evidence="5">
    <location>
        <begin position="28"/>
        <end position="263"/>
    </location>
</feature>
<reference evidence="6 7" key="1">
    <citation type="submission" date="2012-05" db="EMBL/GenBank/DDBJ databases">
        <title>Finished chromosome of genome of Chamaesiphon sp. PCC 6605.</title>
        <authorList>
            <consortium name="US DOE Joint Genome Institute"/>
            <person name="Gugger M."/>
            <person name="Coursin T."/>
            <person name="Rippka R."/>
            <person name="Tandeau De Marsac N."/>
            <person name="Huntemann M."/>
            <person name="Wei C.-L."/>
            <person name="Han J."/>
            <person name="Detter J.C."/>
            <person name="Han C."/>
            <person name="Tapia R."/>
            <person name="Chen A."/>
            <person name="Kyrpides N."/>
            <person name="Mavromatis K."/>
            <person name="Markowitz V."/>
            <person name="Szeto E."/>
            <person name="Ivanova N."/>
            <person name="Pagani I."/>
            <person name="Pati A."/>
            <person name="Goodwin L."/>
            <person name="Nordberg H.P."/>
            <person name="Cantor M.N."/>
            <person name="Hua S.X."/>
            <person name="Woyke T."/>
            <person name="Kerfeld C.A."/>
        </authorList>
    </citation>
    <scope>NUCLEOTIDE SEQUENCE [LARGE SCALE GENOMIC DNA]</scope>
    <source>
        <strain evidence="7">ATCC 27169 / PCC 6605</strain>
    </source>
</reference>
<dbReference type="SUPFAM" id="SSF53474">
    <property type="entry name" value="alpha/beta-Hydrolases"/>
    <property type="match status" value="1"/>
</dbReference>
<protein>
    <recommendedName>
        <fullName evidence="4">Monoacylglycerol lipase</fullName>
        <ecNumber evidence="3">3.1.1.23</ecNumber>
    </recommendedName>
</protein>
<dbReference type="KEGG" id="cmp:Cha6605_1617"/>
<gene>
    <name evidence="6" type="ORF">Cha6605_1617</name>
</gene>
<dbReference type="STRING" id="1173020.Cha6605_1617"/>
<sequence length="282" mass="32049">MGNIDYCEYLFKTTDRSNLYGQSWRSTHSHGVVVIVHGYAEHSGRYQWAALQLVDRGFAVYTFDLRGHGKSSGIRNLVRSYDDCLTDLATFIQQVKLKEPDRSLFLFGHSFGGTIAALFAIRSQPLLNGLILSSAFLGANRHISTLQLRLIMLISYLLPKFPTLFLNSHTLSRDLDVVEIYEADLLIGRGRMPARTLVEMLKATAEIQSRTNEIELPILILHGTEDRLVSMEGSKNFYLSVGSKDKSIELYDGFYHELLNEPEKIRVLSDIEVWLRKHLPTV</sequence>
<dbReference type="InterPro" id="IPR051044">
    <property type="entry name" value="MAG_DAG_Lipase"/>
</dbReference>
<evidence type="ECO:0000313" key="7">
    <source>
        <dbReference type="Proteomes" id="UP000010366"/>
    </source>
</evidence>
<dbReference type="PATRIC" id="fig|1173020.3.peg.1858"/>
<dbReference type="Pfam" id="PF12146">
    <property type="entry name" value="Hydrolase_4"/>
    <property type="match status" value="1"/>
</dbReference>
<dbReference type="AlphaFoldDB" id="K9UCF1"/>
<dbReference type="PANTHER" id="PTHR11614">
    <property type="entry name" value="PHOSPHOLIPASE-RELATED"/>
    <property type="match status" value="1"/>
</dbReference>
<comment type="catalytic activity">
    <reaction evidence="1">
        <text>Hydrolyzes glycerol monoesters of long-chain fatty acids.</text>
        <dbReference type="EC" id="3.1.1.23"/>
    </reaction>
</comment>
<evidence type="ECO:0000256" key="2">
    <source>
        <dbReference type="ARBA" id="ARBA00008645"/>
    </source>
</evidence>
<evidence type="ECO:0000313" key="6">
    <source>
        <dbReference type="EMBL" id="AFY92767.1"/>
    </source>
</evidence>
<evidence type="ECO:0000256" key="4">
    <source>
        <dbReference type="ARBA" id="ARBA00071261"/>
    </source>
</evidence>